<organism evidence="2 3">
    <name type="scientific">Plakobranchus ocellatus</name>
    <dbReference type="NCBI Taxonomy" id="259542"/>
    <lineage>
        <taxon>Eukaryota</taxon>
        <taxon>Metazoa</taxon>
        <taxon>Spiralia</taxon>
        <taxon>Lophotrochozoa</taxon>
        <taxon>Mollusca</taxon>
        <taxon>Gastropoda</taxon>
        <taxon>Heterobranchia</taxon>
        <taxon>Euthyneura</taxon>
        <taxon>Panpulmonata</taxon>
        <taxon>Sacoglossa</taxon>
        <taxon>Placobranchoidea</taxon>
        <taxon>Plakobranchidae</taxon>
        <taxon>Plakobranchus</taxon>
    </lineage>
</organism>
<proteinExistence type="predicted"/>
<accession>A0AAV4DW13</accession>
<dbReference type="Proteomes" id="UP000735302">
    <property type="component" value="Unassembled WGS sequence"/>
</dbReference>
<dbReference type="AlphaFoldDB" id="A0AAV4DW13"/>
<feature type="region of interest" description="Disordered" evidence="1">
    <location>
        <begin position="1"/>
        <end position="29"/>
    </location>
</feature>
<feature type="compositionally biased region" description="Pro residues" evidence="1">
    <location>
        <begin position="13"/>
        <end position="24"/>
    </location>
</feature>
<protein>
    <submittedName>
        <fullName evidence="2">Uncharacterized protein</fullName>
    </submittedName>
</protein>
<name>A0AAV4DW13_9GAST</name>
<evidence type="ECO:0000313" key="2">
    <source>
        <dbReference type="EMBL" id="GFO48101.1"/>
    </source>
</evidence>
<keyword evidence="3" id="KW-1185">Reference proteome</keyword>
<gene>
    <name evidence="2" type="ORF">PoB_007460600</name>
</gene>
<comment type="caution">
    <text evidence="2">The sequence shown here is derived from an EMBL/GenBank/DDBJ whole genome shotgun (WGS) entry which is preliminary data.</text>
</comment>
<sequence length="117" mass="13445">MDRWPRPWQNLHPFPPPPSLPPNPTTKLKCLARPQPHPLAKSPEAITFCETLLCREITYPRCAIHTSTAQKIRHTKEDRNDRALPILTKNTVLPSCREFFFLAIIVLEIIVQDTSPN</sequence>
<evidence type="ECO:0000313" key="3">
    <source>
        <dbReference type="Proteomes" id="UP000735302"/>
    </source>
</evidence>
<reference evidence="2 3" key="1">
    <citation type="journal article" date="2021" name="Elife">
        <title>Chloroplast acquisition without the gene transfer in kleptoplastic sea slugs, Plakobranchus ocellatus.</title>
        <authorList>
            <person name="Maeda T."/>
            <person name="Takahashi S."/>
            <person name="Yoshida T."/>
            <person name="Shimamura S."/>
            <person name="Takaki Y."/>
            <person name="Nagai Y."/>
            <person name="Toyoda A."/>
            <person name="Suzuki Y."/>
            <person name="Arimoto A."/>
            <person name="Ishii H."/>
            <person name="Satoh N."/>
            <person name="Nishiyama T."/>
            <person name="Hasebe M."/>
            <person name="Maruyama T."/>
            <person name="Minagawa J."/>
            <person name="Obokata J."/>
            <person name="Shigenobu S."/>
        </authorList>
    </citation>
    <scope>NUCLEOTIDE SEQUENCE [LARGE SCALE GENOMIC DNA]</scope>
</reference>
<evidence type="ECO:0000256" key="1">
    <source>
        <dbReference type="SAM" id="MobiDB-lite"/>
    </source>
</evidence>
<dbReference type="EMBL" id="BLXT01008374">
    <property type="protein sequence ID" value="GFO48101.1"/>
    <property type="molecule type" value="Genomic_DNA"/>
</dbReference>